<dbReference type="Gene3D" id="2.60.120.260">
    <property type="entry name" value="Galactose-binding domain-like"/>
    <property type="match status" value="1"/>
</dbReference>
<dbReference type="InterPro" id="IPR008979">
    <property type="entry name" value="Galactose-bd-like_sf"/>
</dbReference>
<dbReference type="SUPFAM" id="SSF48208">
    <property type="entry name" value="Six-hairpin glycosidases"/>
    <property type="match status" value="1"/>
</dbReference>
<dbReference type="SUPFAM" id="SSF49785">
    <property type="entry name" value="Galactose-binding domain-like"/>
    <property type="match status" value="1"/>
</dbReference>
<organism evidence="4 5">
    <name type="scientific">Pelomonas candidula</name>
    <dbReference type="NCBI Taxonomy" id="3299025"/>
    <lineage>
        <taxon>Bacteria</taxon>
        <taxon>Pseudomonadati</taxon>
        <taxon>Pseudomonadota</taxon>
        <taxon>Betaproteobacteria</taxon>
        <taxon>Burkholderiales</taxon>
        <taxon>Sphaerotilaceae</taxon>
        <taxon>Roseateles</taxon>
    </lineage>
</organism>
<dbReference type="PANTHER" id="PTHR43465:SF2">
    <property type="entry name" value="DUF1680 DOMAIN PROTEIN (AFU_ORTHOLOGUE AFUA_1G08910)"/>
    <property type="match status" value="1"/>
</dbReference>
<evidence type="ECO:0000259" key="1">
    <source>
        <dbReference type="Pfam" id="PF07944"/>
    </source>
</evidence>
<sequence length="912" mass="101505">MPHRPAMPVLSRRHLLLAAGGGAASGLASGYSPDRPFTFNIAPFATASSAGATTRDKLAVLNSDFSPPNSRDRSHDVWESVRDTASQWVEYRWDRPVQTDRIEVYWGWDEWDIKLPTSCLLLYWDGKAWQPVRNAQGLGVEINRFNSTTFEPVKTTRLRLKMATLKEKSAGILQWQVWSNGPLPDLPPRVEAGVDRSVIVGGDSYLSGRVVSLIPSQPPQVRWRQISGPGDVFFGDERQPITTARVNRPGEYELELVADGVEAPDGIRSTLRLRAAEPPPSKRLDVVYTTPYQLTSLLWRDRARSLVTSWIPHCIDYCERTDLKDGQGGIDNFVEAAKALRGEPHAPHRGYVFSNAWVHQTVESICLGLMVDAQGDEEMLKAQAQLRATLERWIPTILAAQHPDGYLQTAYTLASRKDWPERWSPEQRGNHEGYVSGYFIEAAINHHTLTGGRDLRLYDAAKRLADCWVANLGPGKRPWFDGHQQMEQALVRFGRFVNDVEGGGRGDAYVALAKFLVESREGGSRYDQSHLPPRQQYEAAGHAVRAVYYYSGMADIAAETGDRDYQSAVLSLWDNLVNRKYYVTGGVGSGDTSEGFGDDYALRHDGYCESCSSCGLVFFQYKLNLAYHHAKYADLYEETLYNALLGGVDLAGKHFTYTNPLVGSQRYAWHTCPCCVGNIPRTLLMMPTWAYAKDTDGLFVNLFVGSRVQVGAVKGTAVEMVQDTNYPWDGGVKLTVNPAQPTEFALRVRMPDRHTSALYTAKPAVSGLRGLKVNGQAVKVDAQDGYAVIHRRWQAGDTVSFELPLPVQRVVADEKVAATRGQVALRRGPLVYSVEAVDQPRLDLPLADSPITARWQLSQQLGVICSLSGYWKDGSKMTAIPYFARMNREPQASPEFPSGDPGFARSRVWLKA</sequence>
<dbReference type="RefSeq" id="WP_394415964.1">
    <property type="nucleotide sequence ID" value="NZ_JBIGIC010000013.1"/>
</dbReference>
<dbReference type="EMBL" id="JBIGIC010000013">
    <property type="protein sequence ID" value="MFG6489570.1"/>
    <property type="molecule type" value="Genomic_DNA"/>
</dbReference>
<dbReference type="Proteomes" id="UP001606134">
    <property type="component" value="Unassembled WGS sequence"/>
</dbReference>
<dbReference type="GO" id="GO:0016787">
    <property type="term" value="F:hydrolase activity"/>
    <property type="evidence" value="ECO:0007669"/>
    <property type="project" value="UniProtKB-KW"/>
</dbReference>
<evidence type="ECO:0000259" key="2">
    <source>
        <dbReference type="Pfam" id="PF20736"/>
    </source>
</evidence>
<protein>
    <submittedName>
        <fullName evidence="4">Glycoside hydrolase family 127 protein</fullName>
    </submittedName>
</protein>
<dbReference type="PROSITE" id="PS51318">
    <property type="entry name" value="TAT"/>
    <property type="match status" value="1"/>
</dbReference>
<name>A0ABW7HI42_9BURK</name>
<dbReference type="InterPro" id="IPR049174">
    <property type="entry name" value="Beta-AFase-like"/>
</dbReference>
<dbReference type="InterPro" id="IPR049046">
    <property type="entry name" value="Beta-AFase-like_GH127_middle"/>
</dbReference>
<feature type="domain" description="Non-reducing end beta-L-arabinofuranosidase-like GH127 catalytic" evidence="1">
    <location>
        <begin position="294"/>
        <end position="683"/>
    </location>
</feature>
<reference evidence="4 5" key="1">
    <citation type="submission" date="2024-08" db="EMBL/GenBank/DDBJ databases">
        <authorList>
            <person name="Lu H."/>
        </authorList>
    </citation>
    <scope>NUCLEOTIDE SEQUENCE [LARGE SCALE GENOMIC DNA]</scope>
    <source>
        <strain evidence="4 5">BYS78W</strain>
    </source>
</reference>
<feature type="domain" description="Non-reducing end beta-L-arabinofuranosidase-like GH127 C-terminal" evidence="3">
    <location>
        <begin position="807"/>
        <end position="891"/>
    </location>
</feature>
<gene>
    <name evidence="4" type="ORF">ACG04R_23035</name>
</gene>
<comment type="caution">
    <text evidence="4">The sequence shown here is derived from an EMBL/GenBank/DDBJ whole genome shotgun (WGS) entry which is preliminary data.</text>
</comment>
<dbReference type="InterPro" id="IPR012878">
    <property type="entry name" value="Beta-AFase-like_GH127_cat"/>
</dbReference>
<keyword evidence="5" id="KW-1185">Reference proteome</keyword>
<dbReference type="Pfam" id="PF07944">
    <property type="entry name" value="Beta-AFase-like_GH127_cat"/>
    <property type="match status" value="1"/>
</dbReference>
<dbReference type="Pfam" id="PF20736">
    <property type="entry name" value="Glyco_hydro127M"/>
    <property type="match status" value="1"/>
</dbReference>
<keyword evidence="4" id="KW-0378">Hydrolase</keyword>
<evidence type="ECO:0000259" key="3">
    <source>
        <dbReference type="Pfam" id="PF20737"/>
    </source>
</evidence>
<proteinExistence type="predicted"/>
<dbReference type="Pfam" id="PF20737">
    <property type="entry name" value="Glyco_hydro127C"/>
    <property type="match status" value="1"/>
</dbReference>
<dbReference type="InterPro" id="IPR008928">
    <property type="entry name" value="6-hairpin_glycosidase_sf"/>
</dbReference>
<dbReference type="InterPro" id="IPR049049">
    <property type="entry name" value="Beta-AFase-like_GH127_C"/>
</dbReference>
<dbReference type="PANTHER" id="PTHR43465">
    <property type="entry name" value="DUF1680 DOMAIN PROTEIN (AFU_ORTHOLOGUE AFUA_1G08910)"/>
    <property type="match status" value="1"/>
</dbReference>
<feature type="domain" description="Non-reducing end beta-L-arabinofuranosidase-like GH127 middle" evidence="2">
    <location>
        <begin position="698"/>
        <end position="805"/>
    </location>
</feature>
<evidence type="ECO:0000313" key="5">
    <source>
        <dbReference type="Proteomes" id="UP001606134"/>
    </source>
</evidence>
<accession>A0ABW7HI42</accession>
<evidence type="ECO:0000313" key="4">
    <source>
        <dbReference type="EMBL" id="MFG6489570.1"/>
    </source>
</evidence>
<dbReference type="InterPro" id="IPR006311">
    <property type="entry name" value="TAT_signal"/>
</dbReference>